<name>A0A564ZCU7_HYMDI</name>
<dbReference type="EMBL" id="CABIJS010000714">
    <property type="protein sequence ID" value="VUZ57280.1"/>
    <property type="molecule type" value="Genomic_DNA"/>
</dbReference>
<accession>A0A564ZCU7</accession>
<evidence type="ECO:0000313" key="2">
    <source>
        <dbReference type="Proteomes" id="UP000321570"/>
    </source>
</evidence>
<protein>
    <submittedName>
        <fullName evidence="1">Uncharacterized protein</fullName>
    </submittedName>
</protein>
<keyword evidence="2" id="KW-1185">Reference proteome</keyword>
<dbReference type="Proteomes" id="UP000321570">
    <property type="component" value="Unassembled WGS sequence"/>
</dbReference>
<evidence type="ECO:0000313" key="1">
    <source>
        <dbReference type="EMBL" id="VUZ57280.1"/>
    </source>
</evidence>
<proteinExistence type="predicted"/>
<sequence>MLWRDLTQVTHIKLLLFFQTTNTDTCQLLPPTLPAHLLSSSARSPLSIHLFLTRFKLVVASLNKFWSNQLLVFCCTIVVCSYSDSRELETVITVVICKPLVIILTPTNPLSLGSTNMNSLTKCGTNPEI</sequence>
<dbReference type="AlphaFoldDB" id="A0A564ZCU7"/>
<organism evidence="1 2">
    <name type="scientific">Hymenolepis diminuta</name>
    <name type="common">Rat tapeworm</name>
    <dbReference type="NCBI Taxonomy" id="6216"/>
    <lineage>
        <taxon>Eukaryota</taxon>
        <taxon>Metazoa</taxon>
        <taxon>Spiralia</taxon>
        <taxon>Lophotrochozoa</taxon>
        <taxon>Platyhelminthes</taxon>
        <taxon>Cestoda</taxon>
        <taxon>Eucestoda</taxon>
        <taxon>Cyclophyllidea</taxon>
        <taxon>Hymenolepididae</taxon>
        <taxon>Hymenolepis</taxon>
    </lineage>
</organism>
<reference evidence="1 2" key="1">
    <citation type="submission" date="2019-07" db="EMBL/GenBank/DDBJ databases">
        <authorList>
            <person name="Jastrzebski P J."/>
            <person name="Paukszto L."/>
            <person name="Jastrzebski P J."/>
        </authorList>
    </citation>
    <scope>NUCLEOTIDE SEQUENCE [LARGE SCALE GENOMIC DNA]</scope>
    <source>
        <strain evidence="1 2">WMS-il1</strain>
    </source>
</reference>
<gene>
    <name evidence="1" type="ORF">WMSIL1_LOCUS14709</name>
</gene>